<evidence type="ECO:0000313" key="5">
    <source>
        <dbReference type="EMBL" id="NBC70724.1"/>
    </source>
</evidence>
<dbReference type="Gene3D" id="1.25.40.10">
    <property type="entry name" value="Tetratricopeptide repeat domain"/>
    <property type="match status" value="1"/>
</dbReference>
<dbReference type="InterPro" id="IPR059106">
    <property type="entry name" value="WHD_MalT"/>
</dbReference>
<dbReference type="EMBL" id="JAAAMU010000008">
    <property type="protein sequence ID" value="NBC70724.1"/>
    <property type="molecule type" value="Genomic_DNA"/>
</dbReference>
<keyword evidence="3" id="KW-0804">Transcription</keyword>
<evidence type="ECO:0000313" key="6">
    <source>
        <dbReference type="Proteomes" id="UP000558113"/>
    </source>
</evidence>
<dbReference type="GO" id="GO:0003677">
    <property type="term" value="F:DNA binding"/>
    <property type="evidence" value="ECO:0007669"/>
    <property type="project" value="UniProtKB-KW"/>
</dbReference>
<keyword evidence="6" id="KW-1185">Reference proteome</keyword>
<feature type="domain" description="HTH luxR-type" evidence="4">
    <location>
        <begin position="798"/>
        <end position="863"/>
    </location>
</feature>
<dbReference type="OrthoDB" id="1137593at2"/>
<dbReference type="PROSITE" id="PS00622">
    <property type="entry name" value="HTH_LUXR_1"/>
    <property type="match status" value="1"/>
</dbReference>
<evidence type="ECO:0000259" key="4">
    <source>
        <dbReference type="PROSITE" id="PS50043"/>
    </source>
</evidence>
<dbReference type="InterPro" id="IPR036388">
    <property type="entry name" value="WH-like_DNA-bd_sf"/>
</dbReference>
<sequence>MHEPSPILLKAKTTLPLLKEAPVARGRLHEALTFGLKGKLTLVSAPAGYGKTTLLSQWAHDRQRVPAWLSLDETDNDHVRFWRYIVRTLAAVVPEPVGQRIFRLAEALPQVSIHTFLDALLNELYSLSEAPAEEIILIVDDYQRIHNERIHDSLSYFIDYLPATAHVLLASRTELPFPTVKWLANGDFHAIDAAQLSFTARETASYFDALPGPKLSDAETERLTLRTEGWITALKLVSISLHAGTPHSRLLDSLEGNHRNVADYLVHEVVSKLPADVYGFLLRTSVLDRMDAVVCNAVTGENGAMLLERLRSLNLFVIPLDDHNRWFRYHHLFAQFLQELAKNAGVWNQANRLAGECFAARGMMEEALGHAAQAEDSVGMRVYLERHIPTVLGKGELATALHWFQRMPAETEISLELSLLRAFVLVLTGNLGQAEQELSRIERACQSIDRNGRWEQLQSGILFVTSNLVFSNGDFGRWFAFSEGILDRILPADPTYYNFNYNTTEPLVRRTALGLKGMLSQDTETIGSLFTGVLQSHGWQESLIHLYVKQSLCEGYYEWNRLEHCRELLAALRKSSAARQTPGLLVPLRITEARIHLAVGRSQLAHDRIDEALSELAGLPSADIHWIDALRAFKARIYMQEERIPLAKKELAALRLNAAAKPAFNQEFPFLTLCRLLGKQRQENEALRLLEQLRPQSEREQLYSSLAEISCLQALLEAQRGQTGAALQYLREALAIGEKFGYVRTFLDEGPAMADLLAAYLTRGGEQAAGSSPDAMHGYVRRLLELFPETHAPIPRLDAQPAERLTARECNLLRLLRQGATNKQIAAGLALSEGTVRIYLSRLYDKLGVSSRTQALMITQELQLLG</sequence>
<dbReference type="Pfam" id="PF00196">
    <property type="entry name" value="GerE"/>
    <property type="match status" value="1"/>
</dbReference>
<dbReference type="InterPro" id="IPR027417">
    <property type="entry name" value="P-loop_NTPase"/>
</dbReference>
<reference evidence="5 6" key="1">
    <citation type="submission" date="2020-01" db="EMBL/GenBank/DDBJ databases">
        <title>Paenibacillus soybeanensis sp. nov. isolated from the nodules of soybean (Glycine max(L.) Merr).</title>
        <authorList>
            <person name="Wang H."/>
        </authorList>
    </citation>
    <scope>NUCLEOTIDE SEQUENCE [LARGE SCALE GENOMIC DNA]</scope>
    <source>
        <strain evidence="5 6">DSM 23054</strain>
    </source>
</reference>
<dbReference type="Gene3D" id="3.40.50.300">
    <property type="entry name" value="P-loop containing nucleotide triphosphate hydrolases"/>
    <property type="match status" value="1"/>
</dbReference>
<evidence type="ECO:0000256" key="3">
    <source>
        <dbReference type="ARBA" id="ARBA00023163"/>
    </source>
</evidence>
<dbReference type="AlphaFoldDB" id="A0A7X4YSF5"/>
<accession>A0A7X4YSF5</accession>
<dbReference type="Pfam" id="PF17874">
    <property type="entry name" value="TPR_MalT"/>
    <property type="match status" value="1"/>
</dbReference>
<dbReference type="SMART" id="SM00421">
    <property type="entry name" value="HTH_LUXR"/>
    <property type="match status" value="1"/>
</dbReference>
<dbReference type="InterPro" id="IPR000792">
    <property type="entry name" value="Tscrpt_reg_LuxR_C"/>
</dbReference>
<dbReference type="SUPFAM" id="SSF52540">
    <property type="entry name" value="P-loop containing nucleoside triphosphate hydrolases"/>
    <property type="match status" value="1"/>
</dbReference>
<dbReference type="PANTHER" id="PTHR44688:SF16">
    <property type="entry name" value="DNA-BINDING TRANSCRIPTIONAL ACTIVATOR DEVR_DOSR"/>
    <property type="match status" value="1"/>
</dbReference>
<dbReference type="PANTHER" id="PTHR44688">
    <property type="entry name" value="DNA-BINDING TRANSCRIPTIONAL ACTIVATOR DEVR_DOSR"/>
    <property type="match status" value="1"/>
</dbReference>
<keyword evidence="1" id="KW-0805">Transcription regulation</keyword>
<organism evidence="5 6">
    <name type="scientific">Paenibacillus sacheonensis</name>
    <dbReference type="NCBI Taxonomy" id="742054"/>
    <lineage>
        <taxon>Bacteria</taxon>
        <taxon>Bacillati</taxon>
        <taxon>Bacillota</taxon>
        <taxon>Bacilli</taxon>
        <taxon>Bacillales</taxon>
        <taxon>Paenibacillaceae</taxon>
        <taxon>Paenibacillus</taxon>
    </lineage>
</organism>
<dbReference type="Pfam" id="PF25873">
    <property type="entry name" value="WHD_MalT"/>
    <property type="match status" value="1"/>
</dbReference>
<comment type="caution">
    <text evidence="5">The sequence shown here is derived from an EMBL/GenBank/DDBJ whole genome shotgun (WGS) entry which is preliminary data.</text>
</comment>
<evidence type="ECO:0000256" key="2">
    <source>
        <dbReference type="ARBA" id="ARBA00023125"/>
    </source>
</evidence>
<dbReference type="InterPro" id="IPR011990">
    <property type="entry name" value="TPR-like_helical_dom_sf"/>
</dbReference>
<dbReference type="PROSITE" id="PS50043">
    <property type="entry name" value="HTH_LUXR_2"/>
    <property type="match status" value="1"/>
</dbReference>
<dbReference type="SUPFAM" id="SSF46894">
    <property type="entry name" value="C-terminal effector domain of the bipartite response regulators"/>
    <property type="match status" value="1"/>
</dbReference>
<dbReference type="InterPro" id="IPR016032">
    <property type="entry name" value="Sig_transdc_resp-reg_C-effctor"/>
</dbReference>
<dbReference type="Proteomes" id="UP000558113">
    <property type="component" value="Unassembled WGS sequence"/>
</dbReference>
<dbReference type="PRINTS" id="PR00038">
    <property type="entry name" value="HTHLUXR"/>
</dbReference>
<protein>
    <submittedName>
        <fullName evidence="5">LuxR family transcriptional regulator</fullName>
    </submittedName>
</protein>
<keyword evidence="2" id="KW-0238">DNA-binding</keyword>
<dbReference type="InterPro" id="IPR041617">
    <property type="entry name" value="TPR_MalT"/>
</dbReference>
<dbReference type="SUPFAM" id="SSF48452">
    <property type="entry name" value="TPR-like"/>
    <property type="match status" value="1"/>
</dbReference>
<dbReference type="CDD" id="cd06170">
    <property type="entry name" value="LuxR_C_like"/>
    <property type="match status" value="1"/>
</dbReference>
<gene>
    <name evidence="5" type="ORF">GT003_17110</name>
</gene>
<dbReference type="Gene3D" id="1.10.10.10">
    <property type="entry name" value="Winged helix-like DNA-binding domain superfamily/Winged helix DNA-binding domain"/>
    <property type="match status" value="1"/>
</dbReference>
<dbReference type="GO" id="GO:0006355">
    <property type="term" value="P:regulation of DNA-templated transcription"/>
    <property type="evidence" value="ECO:0007669"/>
    <property type="project" value="InterPro"/>
</dbReference>
<proteinExistence type="predicted"/>
<name>A0A7X4YSF5_9BACL</name>
<dbReference type="RefSeq" id="WP_161699960.1">
    <property type="nucleotide sequence ID" value="NZ_JAAAMU010000008.1"/>
</dbReference>
<evidence type="ECO:0000256" key="1">
    <source>
        <dbReference type="ARBA" id="ARBA00023015"/>
    </source>
</evidence>